<comment type="function">
    <text evidence="3">The glycine cleavage system catalyzes the degradation of glycine. The H protein shuttles the methylamine group of glycine from the P protein to the T protein.</text>
</comment>
<dbReference type="PROSITE" id="PS50968">
    <property type="entry name" value="BIOTINYL_LIPOYL"/>
    <property type="match status" value="1"/>
</dbReference>
<evidence type="ECO:0000256" key="1">
    <source>
        <dbReference type="ARBA" id="ARBA00009249"/>
    </source>
</evidence>
<dbReference type="PANTHER" id="PTHR11715:SF3">
    <property type="entry name" value="GLYCINE CLEAVAGE SYSTEM H PROTEIN-RELATED"/>
    <property type="match status" value="1"/>
</dbReference>
<sequence>MSDIPNELLYTASHEWVRKEADGSYTVGITEHAQELLGDMVFVELPEVGDTLSAGDDCAVAESVKAASDIYAPISGEVIAVNEALEDSPELVNSEPYADGWFFRVKPTDDGDLENLLDAEAYQAVIDEE</sequence>
<dbReference type="GO" id="GO:0009249">
    <property type="term" value="P:protein lipoylation"/>
    <property type="evidence" value="ECO:0007669"/>
    <property type="project" value="TreeGrafter"/>
</dbReference>
<dbReference type="Proteomes" id="UP000029264">
    <property type="component" value="Unassembled WGS sequence"/>
</dbReference>
<dbReference type="NCBIfam" id="NF002270">
    <property type="entry name" value="PRK01202.1"/>
    <property type="match status" value="1"/>
</dbReference>
<evidence type="ECO:0000313" key="6">
    <source>
        <dbReference type="EMBL" id="KFZ39173.1"/>
    </source>
</evidence>
<dbReference type="RefSeq" id="WP_037439118.1">
    <property type="nucleotide sequence ID" value="NZ_JPEO01000001.1"/>
</dbReference>
<dbReference type="EMBL" id="JPEO01000001">
    <property type="protein sequence ID" value="KFZ39173.1"/>
    <property type="molecule type" value="Genomic_DNA"/>
</dbReference>
<comment type="cofactor">
    <cofactor evidence="3">
        <name>(R)-lipoate</name>
        <dbReference type="ChEBI" id="CHEBI:83088"/>
    </cofactor>
    <text evidence="3">Binds 1 lipoyl cofactor covalently.</text>
</comment>
<evidence type="ECO:0000313" key="7">
    <source>
        <dbReference type="Proteomes" id="UP000029264"/>
    </source>
</evidence>
<dbReference type="OrthoDB" id="9796712at2"/>
<dbReference type="AlphaFoldDB" id="A0A094LVB6"/>
<feature type="modified residue" description="N6-lipoyllysine" evidence="3 4">
    <location>
        <position position="65"/>
    </location>
</feature>
<evidence type="ECO:0000256" key="3">
    <source>
        <dbReference type="HAMAP-Rule" id="MF_00272"/>
    </source>
</evidence>
<comment type="caution">
    <text evidence="6">The sequence shown here is derived from an EMBL/GenBank/DDBJ whole genome shotgun (WGS) entry which is preliminary data.</text>
</comment>
<dbReference type="FunFam" id="2.40.50.100:FF:000011">
    <property type="entry name" value="Glycine cleavage system H protein"/>
    <property type="match status" value="1"/>
</dbReference>
<dbReference type="NCBIfam" id="TIGR00527">
    <property type="entry name" value="gcvH"/>
    <property type="match status" value="1"/>
</dbReference>
<protein>
    <recommendedName>
        <fullName evidence="3">Glycine cleavage system H protein</fullName>
    </recommendedName>
</protein>
<organism evidence="6 7">
    <name type="scientific">Shewanella mangrovi</name>
    <dbReference type="NCBI Taxonomy" id="1515746"/>
    <lineage>
        <taxon>Bacteria</taxon>
        <taxon>Pseudomonadati</taxon>
        <taxon>Pseudomonadota</taxon>
        <taxon>Gammaproteobacteria</taxon>
        <taxon>Alteromonadales</taxon>
        <taxon>Shewanellaceae</taxon>
        <taxon>Shewanella</taxon>
    </lineage>
</organism>
<dbReference type="GO" id="GO:0005829">
    <property type="term" value="C:cytosol"/>
    <property type="evidence" value="ECO:0007669"/>
    <property type="project" value="TreeGrafter"/>
</dbReference>
<reference evidence="6 7" key="1">
    <citation type="submission" date="2014-06" db="EMBL/GenBank/DDBJ databases">
        <title>Shewanella sp. YQH10.</title>
        <authorList>
            <person name="Liu Y."/>
            <person name="Zeng R."/>
        </authorList>
    </citation>
    <scope>NUCLEOTIDE SEQUENCE [LARGE SCALE GENOMIC DNA]</scope>
    <source>
        <strain evidence="6 7">YQH10</strain>
    </source>
</reference>
<dbReference type="InterPro" id="IPR003016">
    <property type="entry name" value="2-oxoA_DH_lipoyl-BS"/>
</dbReference>
<dbReference type="InterPro" id="IPR011053">
    <property type="entry name" value="Single_hybrid_motif"/>
</dbReference>
<dbReference type="Gene3D" id="2.40.50.100">
    <property type="match status" value="1"/>
</dbReference>
<dbReference type="STRING" id="1515746.HR45_01910"/>
<keyword evidence="7" id="KW-1185">Reference proteome</keyword>
<dbReference type="eggNOG" id="COG0509">
    <property type="taxonomic scope" value="Bacteria"/>
</dbReference>
<proteinExistence type="inferred from homology"/>
<dbReference type="GO" id="GO:0019464">
    <property type="term" value="P:glycine decarboxylation via glycine cleavage system"/>
    <property type="evidence" value="ECO:0007669"/>
    <property type="project" value="UniProtKB-UniRule"/>
</dbReference>
<dbReference type="PROSITE" id="PS00189">
    <property type="entry name" value="LIPOYL"/>
    <property type="match status" value="1"/>
</dbReference>
<dbReference type="GO" id="GO:0005960">
    <property type="term" value="C:glycine cleavage complex"/>
    <property type="evidence" value="ECO:0007669"/>
    <property type="project" value="InterPro"/>
</dbReference>
<dbReference type="InterPro" id="IPR017453">
    <property type="entry name" value="GCV_H_sub"/>
</dbReference>
<gene>
    <name evidence="3" type="primary">gcvH</name>
    <name evidence="6" type="ORF">HR45_01910</name>
</gene>
<comment type="subunit">
    <text evidence="3">The glycine cleavage system is composed of four proteins: P, T, L and H.</text>
</comment>
<dbReference type="CDD" id="cd06848">
    <property type="entry name" value="GCS_H"/>
    <property type="match status" value="1"/>
</dbReference>
<evidence type="ECO:0000259" key="5">
    <source>
        <dbReference type="PROSITE" id="PS50968"/>
    </source>
</evidence>
<dbReference type="InterPro" id="IPR002930">
    <property type="entry name" value="GCV_H"/>
</dbReference>
<dbReference type="HAMAP" id="MF_00272">
    <property type="entry name" value="GcvH"/>
    <property type="match status" value="1"/>
</dbReference>
<dbReference type="PANTHER" id="PTHR11715">
    <property type="entry name" value="GLYCINE CLEAVAGE SYSTEM H PROTEIN"/>
    <property type="match status" value="1"/>
</dbReference>
<evidence type="ECO:0000256" key="2">
    <source>
        <dbReference type="ARBA" id="ARBA00022823"/>
    </source>
</evidence>
<dbReference type="SUPFAM" id="SSF51230">
    <property type="entry name" value="Single hybrid motif"/>
    <property type="match status" value="1"/>
</dbReference>
<dbReference type="InterPro" id="IPR000089">
    <property type="entry name" value="Biotin_lipoyl"/>
</dbReference>
<feature type="domain" description="Lipoyl-binding" evidence="5">
    <location>
        <begin position="24"/>
        <end position="106"/>
    </location>
</feature>
<keyword evidence="2 3" id="KW-0450">Lipoyl</keyword>
<accession>A0A094LVB6</accession>
<dbReference type="Pfam" id="PF01597">
    <property type="entry name" value="GCV_H"/>
    <property type="match status" value="1"/>
</dbReference>
<evidence type="ECO:0000256" key="4">
    <source>
        <dbReference type="PIRSR" id="PIRSR617453-50"/>
    </source>
</evidence>
<dbReference type="InterPro" id="IPR033753">
    <property type="entry name" value="GCV_H/Fam206"/>
</dbReference>
<name>A0A094LVB6_9GAMM</name>
<comment type="similarity">
    <text evidence="1 3">Belongs to the GcvH family.</text>
</comment>